<evidence type="ECO:0000256" key="7">
    <source>
        <dbReference type="ARBA" id="ARBA00023136"/>
    </source>
</evidence>
<sequence>MSSLNFRPLWRYEDFFIEGIITTLKLAFLSGASGLLLGLALALLLGRKNRAITILIRSYIEIIRNTPPVLQIFIIFFVMPQLGFRLPPFEASVVALTLYFAAFVCEIVRSGLSSIPKSQIEAGHCLGITRVQVFLHVVLLPALRNIYPSLTSQFILLLLGTSIASFISTEELFYQAAYVDSRTFRSFEVYAVVSAIYVAMVMAFRLLFFAIGKLAFRWPVAR</sequence>
<evidence type="ECO:0000256" key="3">
    <source>
        <dbReference type="ARBA" id="ARBA00022448"/>
    </source>
</evidence>
<dbReference type="OrthoDB" id="7341446at2"/>
<keyword evidence="11" id="KW-1185">Reference proteome</keyword>
<feature type="domain" description="ABC transmembrane type-1" evidence="9">
    <location>
        <begin position="20"/>
        <end position="208"/>
    </location>
</feature>
<evidence type="ECO:0000259" key="9">
    <source>
        <dbReference type="PROSITE" id="PS50928"/>
    </source>
</evidence>
<keyword evidence="6 8" id="KW-1133">Transmembrane helix</keyword>
<proteinExistence type="inferred from homology"/>
<dbReference type="Proteomes" id="UP000249453">
    <property type="component" value="Unassembled WGS sequence"/>
</dbReference>
<gene>
    <name evidence="10" type="ORF">C7374_11343</name>
</gene>
<dbReference type="GO" id="GO:0022857">
    <property type="term" value="F:transmembrane transporter activity"/>
    <property type="evidence" value="ECO:0007669"/>
    <property type="project" value="InterPro"/>
</dbReference>
<feature type="transmembrane region" description="Helical" evidence="8">
    <location>
        <begin position="20"/>
        <end position="45"/>
    </location>
</feature>
<dbReference type="EMBL" id="QLMK01000013">
    <property type="protein sequence ID" value="RAK26593.1"/>
    <property type="molecule type" value="Genomic_DNA"/>
</dbReference>
<feature type="transmembrane region" description="Helical" evidence="8">
    <location>
        <begin position="150"/>
        <end position="169"/>
    </location>
</feature>
<dbReference type="Gene3D" id="1.10.3720.10">
    <property type="entry name" value="MetI-like"/>
    <property type="match status" value="1"/>
</dbReference>
<keyword evidence="7 8" id="KW-0472">Membrane</keyword>
<dbReference type="AlphaFoldDB" id="A0A364JT00"/>
<organism evidence="10 11">
    <name type="scientific">Falsochrobactrum ovis</name>
    <dbReference type="NCBI Taxonomy" id="1293442"/>
    <lineage>
        <taxon>Bacteria</taxon>
        <taxon>Pseudomonadati</taxon>
        <taxon>Pseudomonadota</taxon>
        <taxon>Alphaproteobacteria</taxon>
        <taxon>Hyphomicrobiales</taxon>
        <taxon>Brucellaceae</taxon>
        <taxon>Falsochrobactrum</taxon>
    </lineage>
</organism>
<dbReference type="PROSITE" id="PS50928">
    <property type="entry name" value="ABC_TM1"/>
    <property type="match status" value="1"/>
</dbReference>
<dbReference type="PANTHER" id="PTHR30614">
    <property type="entry name" value="MEMBRANE COMPONENT OF AMINO ACID ABC TRANSPORTER"/>
    <property type="match status" value="1"/>
</dbReference>
<feature type="transmembrane region" description="Helical" evidence="8">
    <location>
        <begin position="66"/>
        <end position="83"/>
    </location>
</feature>
<comment type="subcellular location">
    <subcellularLocation>
        <location evidence="1">Cell inner membrane</location>
        <topology evidence="1">Multi-pass membrane protein</topology>
    </subcellularLocation>
    <subcellularLocation>
        <location evidence="8">Cell membrane</location>
        <topology evidence="8">Multi-pass membrane protein</topology>
    </subcellularLocation>
</comment>
<dbReference type="InterPro" id="IPR043429">
    <property type="entry name" value="ArtM/GltK/GlnP/TcyL/YhdX-like"/>
</dbReference>
<name>A0A364JT00_9HYPH</name>
<keyword evidence="3 8" id="KW-0813">Transport</keyword>
<dbReference type="InterPro" id="IPR010065">
    <property type="entry name" value="AA_ABC_transptr_permease_3TM"/>
</dbReference>
<dbReference type="PANTHER" id="PTHR30614:SF35">
    <property type="entry name" value="ABC TRANSPORTER PERMEASE PROTEIN"/>
    <property type="match status" value="1"/>
</dbReference>
<reference evidence="10 11" key="1">
    <citation type="submission" date="2018-06" db="EMBL/GenBank/DDBJ databases">
        <title>Genomic Encyclopedia of Type Strains, Phase IV (KMG-IV): sequencing the most valuable type-strain genomes for metagenomic binning, comparative biology and taxonomic classification.</title>
        <authorList>
            <person name="Goeker M."/>
        </authorList>
    </citation>
    <scope>NUCLEOTIDE SEQUENCE [LARGE SCALE GENOMIC DNA]</scope>
    <source>
        <strain evidence="10 11">DSM 26720</strain>
    </source>
</reference>
<dbReference type="InterPro" id="IPR000515">
    <property type="entry name" value="MetI-like"/>
</dbReference>
<evidence type="ECO:0000256" key="2">
    <source>
        <dbReference type="ARBA" id="ARBA00010072"/>
    </source>
</evidence>
<comment type="caution">
    <text evidence="10">The sequence shown here is derived from an EMBL/GenBank/DDBJ whole genome shotgun (WGS) entry which is preliminary data.</text>
</comment>
<keyword evidence="4" id="KW-1003">Cell membrane</keyword>
<evidence type="ECO:0000256" key="5">
    <source>
        <dbReference type="ARBA" id="ARBA00022692"/>
    </source>
</evidence>
<evidence type="ECO:0000313" key="11">
    <source>
        <dbReference type="Proteomes" id="UP000249453"/>
    </source>
</evidence>
<dbReference type="GO" id="GO:0043190">
    <property type="term" value="C:ATP-binding cassette (ABC) transporter complex"/>
    <property type="evidence" value="ECO:0007669"/>
    <property type="project" value="InterPro"/>
</dbReference>
<accession>A0A364JT00</accession>
<comment type="similarity">
    <text evidence="2">Belongs to the binding-protein-dependent transport system permease family. HisMQ subfamily.</text>
</comment>
<dbReference type="InterPro" id="IPR035906">
    <property type="entry name" value="MetI-like_sf"/>
</dbReference>
<dbReference type="CDD" id="cd06261">
    <property type="entry name" value="TM_PBP2"/>
    <property type="match status" value="1"/>
</dbReference>
<evidence type="ECO:0000313" key="10">
    <source>
        <dbReference type="EMBL" id="RAK26593.1"/>
    </source>
</evidence>
<evidence type="ECO:0000256" key="1">
    <source>
        <dbReference type="ARBA" id="ARBA00004429"/>
    </source>
</evidence>
<evidence type="ECO:0000256" key="8">
    <source>
        <dbReference type="RuleBase" id="RU363032"/>
    </source>
</evidence>
<feature type="transmembrane region" description="Helical" evidence="8">
    <location>
        <begin position="189"/>
        <end position="216"/>
    </location>
</feature>
<keyword evidence="5 8" id="KW-0812">Transmembrane</keyword>
<dbReference type="GO" id="GO:0006865">
    <property type="term" value="P:amino acid transport"/>
    <property type="evidence" value="ECO:0007669"/>
    <property type="project" value="TreeGrafter"/>
</dbReference>
<dbReference type="Pfam" id="PF00528">
    <property type="entry name" value="BPD_transp_1"/>
    <property type="match status" value="1"/>
</dbReference>
<evidence type="ECO:0000256" key="4">
    <source>
        <dbReference type="ARBA" id="ARBA00022475"/>
    </source>
</evidence>
<protein>
    <submittedName>
        <fullName evidence="10">Amino acid ABC transporter membrane protein 1 (PAAT family)</fullName>
    </submittedName>
</protein>
<dbReference type="NCBIfam" id="TIGR01726">
    <property type="entry name" value="HEQRo_perm_3TM"/>
    <property type="match status" value="1"/>
</dbReference>
<evidence type="ECO:0000256" key="6">
    <source>
        <dbReference type="ARBA" id="ARBA00022989"/>
    </source>
</evidence>
<dbReference type="RefSeq" id="WP_111576026.1">
    <property type="nucleotide sequence ID" value="NZ_JBHEEY010000014.1"/>
</dbReference>
<dbReference type="SUPFAM" id="SSF161098">
    <property type="entry name" value="MetI-like"/>
    <property type="match status" value="1"/>
</dbReference>